<sequence>MMFGNMMYGTGFSVWGMILNFLLILLAIGLVVSLLNRGGTMCCGSQNTPRNEAINAESQNKADTERLNRLEKEVKDTKKMIEEIKDKFDEV</sequence>
<reference evidence="3 6" key="3">
    <citation type="submission" date="2018-10" db="EMBL/GenBank/DDBJ databases">
        <title>Cultivation of a novel Methanohalophilus strain from Kebrit Deep of the Red Sea and a genomic comparison of members of the genus Methanohalophilus.</title>
        <authorList>
            <person name="Guan Y."/>
            <person name="Ngugi D.K."/>
            <person name="Stingl U."/>
        </authorList>
    </citation>
    <scope>NUCLEOTIDE SEQUENCE [LARGE SCALE GENOMIC DNA]</scope>
    <source>
        <strain evidence="3 6">DSM 7471</strain>
    </source>
</reference>
<evidence type="ECO:0000256" key="2">
    <source>
        <dbReference type="SAM" id="Phobius"/>
    </source>
</evidence>
<gene>
    <name evidence="3" type="ORF">EFE41_06465</name>
    <name evidence="4" type="ORF">SAMN06264941_0161</name>
</gene>
<keyword evidence="2" id="KW-1133">Transmembrane helix</keyword>
<evidence type="ECO:0000256" key="1">
    <source>
        <dbReference type="SAM" id="Coils"/>
    </source>
</evidence>
<evidence type="ECO:0000313" key="6">
    <source>
        <dbReference type="Proteomes" id="UP000278252"/>
    </source>
</evidence>
<evidence type="ECO:0000313" key="5">
    <source>
        <dbReference type="Proteomes" id="UP000193969"/>
    </source>
</evidence>
<reference evidence="4" key="1">
    <citation type="submission" date="2017-04" db="EMBL/GenBank/DDBJ databases">
        <authorList>
            <person name="Afonso C.L."/>
            <person name="Miller P.J."/>
            <person name="Scott M.A."/>
            <person name="Spackman E."/>
            <person name="Goraichik I."/>
            <person name="Dimitrov K.M."/>
            <person name="Suarez D.L."/>
            <person name="Swayne D.E."/>
        </authorList>
    </citation>
    <scope>NUCLEOTIDE SEQUENCE [LARGE SCALE GENOMIC DNA]</scope>
    <source>
        <strain evidence="4">FDF-1</strain>
    </source>
</reference>
<evidence type="ECO:0000313" key="4">
    <source>
        <dbReference type="EMBL" id="SMH29217.1"/>
    </source>
</evidence>
<dbReference type="OrthoDB" id="121904at2157"/>
<keyword evidence="1" id="KW-0175">Coiled coil</keyword>
<reference evidence="5" key="2">
    <citation type="submission" date="2017-04" db="EMBL/GenBank/DDBJ databases">
        <authorList>
            <person name="Varghese N."/>
            <person name="Submissions S."/>
        </authorList>
    </citation>
    <scope>NUCLEOTIDE SEQUENCE [LARGE SCALE GENOMIC DNA]</scope>
    <source>
        <strain evidence="5">FDF-1</strain>
    </source>
</reference>
<dbReference type="Proteomes" id="UP000278252">
    <property type="component" value="Unassembled WGS sequence"/>
</dbReference>
<dbReference type="AlphaFoldDB" id="A0A1X7MYW4"/>
<dbReference type="EMBL" id="FXBN01000001">
    <property type="protein sequence ID" value="SMH29217.1"/>
    <property type="molecule type" value="Genomic_DNA"/>
</dbReference>
<organism evidence="4 5">
    <name type="scientific">Methanohalophilus portucalensis FDF-1</name>
    <dbReference type="NCBI Taxonomy" id="523843"/>
    <lineage>
        <taxon>Archaea</taxon>
        <taxon>Methanobacteriati</taxon>
        <taxon>Methanobacteriota</taxon>
        <taxon>Stenosarchaea group</taxon>
        <taxon>Methanomicrobia</taxon>
        <taxon>Methanosarcinales</taxon>
        <taxon>Methanosarcinaceae</taxon>
        <taxon>Methanohalophilus</taxon>
    </lineage>
</organism>
<keyword evidence="2" id="KW-0472">Membrane</keyword>
<name>A0A1X7MYW4_9EURY</name>
<dbReference type="RefSeq" id="WP_072358091.1">
    <property type="nucleotide sequence ID" value="NZ_FXBN01000001.1"/>
</dbReference>
<proteinExistence type="predicted"/>
<evidence type="ECO:0000313" key="3">
    <source>
        <dbReference type="EMBL" id="RNI11198.1"/>
    </source>
</evidence>
<protein>
    <submittedName>
        <fullName evidence="4">Uncharacterized protein</fullName>
    </submittedName>
</protein>
<feature type="transmembrane region" description="Helical" evidence="2">
    <location>
        <begin position="12"/>
        <end position="35"/>
    </location>
</feature>
<dbReference type="Proteomes" id="UP000193969">
    <property type="component" value="Unassembled WGS sequence"/>
</dbReference>
<keyword evidence="2" id="KW-0812">Transmembrane</keyword>
<feature type="coiled-coil region" evidence="1">
    <location>
        <begin position="53"/>
        <end position="87"/>
    </location>
</feature>
<dbReference type="EMBL" id="RJJH01000011">
    <property type="protein sequence ID" value="RNI11198.1"/>
    <property type="molecule type" value="Genomic_DNA"/>
</dbReference>
<accession>A0A1X7MYW4</accession>
<keyword evidence="5" id="KW-1185">Reference proteome</keyword>